<dbReference type="eggNOG" id="ENOG502QSE3">
    <property type="taxonomic scope" value="Eukaryota"/>
</dbReference>
<feature type="region of interest" description="Disordered" evidence="5">
    <location>
        <begin position="112"/>
        <end position="134"/>
    </location>
</feature>
<protein>
    <recommendedName>
        <fullName evidence="6">SWIM-type domain-containing protein</fullName>
    </recommendedName>
</protein>
<dbReference type="STRING" id="4538.I1P167"/>
<feature type="region of interest" description="Disordered" evidence="5">
    <location>
        <begin position="828"/>
        <end position="867"/>
    </location>
</feature>
<feature type="domain" description="SWIM-type" evidence="6">
    <location>
        <begin position="702"/>
        <end position="739"/>
    </location>
</feature>
<dbReference type="Pfam" id="PF10551">
    <property type="entry name" value="MULE"/>
    <property type="match status" value="1"/>
</dbReference>
<dbReference type="HOGENOM" id="CLU_006767_7_2_1"/>
<evidence type="ECO:0000256" key="4">
    <source>
        <dbReference type="PROSITE-ProRule" id="PRU00325"/>
    </source>
</evidence>
<evidence type="ECO:0000256" key="2">
    <source>
        <dbReference type="ARBA" id="ARBA00022771"/>
    </source>
</evidence>
<keyword evidence="3" id="KW-0862">Zinc</keyword>
<dbReference type="SMART" id="SM00575">
    <property type="entry name" value="ZnF_PMZ"/>
    <property type="match status" value="1"/>
</dbReference>
<keyword evidence="8" id="KW-1185">Reference proteome</keyword>
<feature type="region of interest" description="Disordered" evidence="5">
    <location>
        <begin position="534"/>
        <end position="565"/>
    </location>
</feature>
<dbReference type="PROSITE" id="PS50966">
    <property type="entry name" value="ZF_SWIM"/>
    <property type="match status" value="1"/>
</dbReference>
<evidence type="ECO:0000313" key="7">
    <source>
        <dbReference type="EnsemblPlants" id="ORGLA02G0172300.1"/>
    </source>
</evidence>
<reference evidence="7 8" key="2">
    <citation type="submission" date="2018-04" db="EMBL/GenBank/DDBJ databases">
        <title>OglaRS2 (Oryza glaberrima Reference Sequence Version 2).</title>
        <authorList>
            <person name="Zhang J."/>
            <person name="Kudrna D."/>
            <person name="Lee S."/>
            <person name="Talag J."/>
            <person name="Rajasekar S."/>
            <person name="Wing R.A."/>
        </authorList>
    </citation>
    <scope>NUCLEOTIDE SEQUENCE [LARGE SCALE GENOMIC DNA]</scope>
    <source>
        <strain evidence="7 8">cv. IRGC 96717</strain>
    </source>
</reference>
<evidence type="ECO:0000256" key="3">
    <source>
        <dbReference type="ARBA" id="ARBA00022833"/>
    </source>
</evidence>
<sequence length="867" mass="99406">MSAFRVYFGEGEIMENESGVDLSNFRRCTLYHPNPDTLTMPEVWYWLACIFSLDPGIYSVNVRVMWSRSANNIRWELKNVTRSKAWQDWLAGCRRRGYEYVMLVQACQGRVPTKNAAGQSSNREELGSSSHEEDEVVAPHRGGDVGPDIQNLSIQGDEVVNRHHTDEADEGEDIPAIVEEIERVDRHAVEDEENLAAKENDDEDEQEVEEVPMPASLNLEDPGYIAENSCHDSIWFYGNGQINLGAMFRDKTGLQDAEHSCLIRDTRESHRNLTVAYVTNKYYKEIIEGDDLPVRHIIKLVEKDEQYTISYHKAWRAKQKAMEKRYGTFEEAYDTLPQMLNILKSRNPGTNVAVQDRESIRPPNYLVMQRAFFAFGACIHVFQCSRPVLCVDGTFLNGKYRGQISTAVGADANNQIIPVAFAFVESENYESWLWFLQHLKWGVVQTRTSICIIHNWNAGLLKAIKELQEDGDGAYYWLDMHSRWCMRHMGANFFKQFNSQWLMNMFKRLCKANQSTKFDELWKQLDEATRTHIRSKRTNNNPQDVHVPQALEPMDDLIPSNGKKRRSSKNIKCFTHWIECEPNDKWALLHDTNGARHGIMTTNLAEAYNAVLHKLRPLPLTAIVEGIMHRTTMWMRTRWAAALQQMSNAQTPFCKKMAEYLQEKANKARFHTVITTGNVRRRWEVTCRTKGGFGSSTGVITPEVTLGHKSDNTCSCSCNKPKLLHKPCSHVLAACAKTKLDSTSYVSTFYLKDRVLNAWSAEILGWRSLQHLVETGGDKMIYVPDLDLFKAGKGRRQTRRLRNDMDASEAGGPVRRCEDCLQYGHRTRDCKNNKEGASSNMEPRQQRARKNRRGSQGAHDREEGNLQ</sequence>
<reference evidence="7" key="1">
    <citation type="submission" date="2015-06" db="UniProtKB">
        <authorList>
            <consortium name="EnsemblPlants"/>
        </authorList>
    </citation>
    <scope>IDENTIFICATION</scope>
</reference>
<evidence type="ECO:0000256" key="1">
    <source>
        <dbReference type="ARBA" id="ARBA00022723"/>
    </source>
</evidence>
<dbReference type="InterPro" id="IPR007527">
    <property type="entry name" value="Znf_SWIM"/>
</dbReference>
<organism evidence="7 8">
    <name type="scientific">Oryza glaberrima</name>
    <name type="common">African rice</name>
    <dbReference type="NCBI Taxonomy" id="4538"/>
    <lineage>
        <taxon>Eukaryota</taxon>
        <taxon>Viridiplantae</taxon>
        <taxon>Streptophyta</taxon>
        <taxon>Embryophyta</taxon>
        <taxon>Tracheophyta</taxon>
        <taxon>Spermatophyta</taxon>
        <taxon>Magnoliopsida</taxon>
        <taxon>Liliopsida</taxon>
        <taxon>Poales</taxon>
        <taxon>Poaceae</taxon>
        <taxon>BOP clade</taxon>
        <taxon>Oryzoideae</taxon>
        <taxon>Oryzeae</taxon>
        <taxon>Oryzinae</taxon>
        <taxon>Oryza</taxon>
    </lineage>
</organism>
<dbReference type="Pfam" id="PF04434">
    <property type="entry name" value="SWIM"/>
    <property type="match status" value="1"/>
</dbReference>
<dbReference type="PANTHER" id="PTHR31973">
    <property type="entry name" value="POLYPROTEIN, PUTATIVE-RELATED"/>
    <property type="match status" value="1"/>
</dbReference>
<keyword evidence="1" id="KW-0479">Metal-binding</keyword>
<dbReference type="PANTHER" id="PTHR31973:SF195">
    <property type="entry name" value="MUDR FAMILY TRANSPOSASE"/>
    <property type="match status" value="1"/>
</dbReference>
<dbReference type="Gramene" id="ORGLA02G0172300.1">
    <property type="protein sequence ID" value="ORGLA02G0172300.1"/>
    <property type="gene ID" value="ORGLA02G0172300"/>
</dbReference>
<dbReference type="AlphaFoldDB" id="I1P167"/>
<proteinExistence type="predicted"/>
<dbReference type="OMA" id="IVEGIMH"/>
<name>I1P167_ORYGL</name>
<accession>I1P167</accession>
<evidence type="ECO:0000256" key="5">
    <source>
        <dbReference type="SAM" id="MobiDB-lite"/>
    </source>
</evidence>
<evidence type="ECO:0000259" key="6">
    <source>
        <dbReference type="PROSITE" id="PS50966"/>
    </source>
</evidence>
<dbReference type="EnsemblPlants" id="ORGLA02G0172300.1">
    <property type="protein sequence ID" value="ORGLA02G0172300.1"/>
    <property type="gene ID" value="ORGLA02G0172300"/>
</dbReference>
<feature type="compositionally biased region" description="Basic and acidic residues" evidence="5">
    <location>
        <begin position="858"/>
        <end position="867"/>
    </location>
</feature>
<dbReference type="InterPro" id="IPR018289">
    <property type="entry name" value="MULE_transposase_dom"/>
</dbReference>
<dbReference type="GO" id="GO:0008270">
    <property type="term" value="F:zinc ion binding"/>
    <property type="evidence" value="ECO:0007669"/>
    <property type="project" value="UniProtKB-KW"/>
</dbReference>
<keyword evidence="2 4" id="KW-0863">Zinc-finger</keyword>
<dbReference type="Proteomes" id="UP000007306">
    <property type="component" value="Chromosome 2"/>
</dbReference>
<dbReference type="InterPro" id="IPR006564">
    <property type="entry name" value="Znf_PMZ"/>
</dbReference>
<evidence type="ECO:0000313" key="8">
    <source>
        <dbReference type="Proteomes" id="UP000007306"/>
    </source>
</evidence>